<dbReference type="SUPFAM" id="SSF54637">
    <property type="entry name" value="Thioesterase/thiol ester dehydrase-isomerase"/>
    <property type="match status" value="1"/>
</dbReference>
<dbReference type="EMBL" id="FNBK01000025">
    <property type="protein sequence ID" value="SDG34302.1"/>
    <property type="molecule type" value="Genomic_DNA"/>
</dbReference>
<evidence type="ECO:0000313" key="1">
    <source>
        <dbReference type="EMBL" id="SDG34302.1"/>
    </source>
</evidence>
<dbReference type="Gene3D" id="3.10.129.10">
    <property type="entry name" value="Hotdog Thioesterase"/>
    <property type="match status" value="1"/>
</dbReference>
<gene>
    <name evidence="1" type="ORF">SAMN05216218_12529</name>
</gene>
<dbReference type="STRING" id="660518.SAMN05216218_12529"/>
<dbReference type="RefSeq" id="WP_092695524.1">
    <property type="nucleotide sequence ID" value="NZ_FNBK01000025.1"/>
</dbReference>
<organism evidence="1 2">
    <name type="scientific">Halorientalis regularis</name>
    <dbReference type="NCBI Taxonomy" id="660518"/>
    <lineage>
        <taxon>Archaea</taxon>
        <taxon>Methanobacteriati</taxon>
        <taxon>Methanobacteriota</taxon>
        <taxon>Stenosarchaea group</taxon>
        <taxon>Halobacteria</taxon>
        <taxon>Halobacteriales</taxon>
        <taxon>Haloarculaceae</taxon>
        <taxon>Halorientalis</taxon>
    </lineage>
</organism>
<accession>A0A1G7TGS7</accession>
<dbReference type="InterPro" id="IPR029069">
    <property type="entry name" value="HotDog_dom_sf"/>
</dbReference>
<reference evidence="2" key="1">
    <citation type="submission" date="2016-10" db="EMBL/GenBank/DDBJ databases">
        <authorList>
            <person name="Varghese N."/>
            <person name="Submissions S."/>
        </authorList>
    </citation>
    <scope>NUCLEOTIDE SEQUENCE [LARGE SCALE GENOMIC DNA]</scope>
    <source>
        <strain evidence="2">IBRC-M 10760</strain>
    </source>
</reference>
<dbReference type="Proteomes" id="UP000199076">
    <property type="component" value="Unassembled WGS sequence"/>
</dbReference>
<keyword evidence="2" id="KW-1185">Reference proteome</keyword>
<dbReference type="AlphaFoldDB" id="A0A1G7TGS7"/>
<protein>
    <submittedName>
        <fullName evidence="1">MaoC like domain-containing protein</fullName>
    </submittedName>
</protein>
<proteinExistence type="predicted"/>
<dbReference type="OrthoDB" id="225748at2157"/>
<sequence length="66" mass="7197">MRYFEDIDVGESKTLGTETLSQEAIIDFASEWDSQDYHTDPEAAKESVHGGSIASGPHTVAVAIRE</sequence>
<name>A0A1G7TGS7_9EURY</name>
<evidence type="ECO:0000313" key="2">
    <source>
        <dbReference type="Proteomes" id="UP000199076"/>
    </source>
</evidence>